<evidence type="ECO:0000313" key="2">
    <source>
        <dbReference type="EMBL" id="ACC75882.1"/>
    </source>
</evidence>
<dbReference type="AlphaFoldDB" id="B2JTH9"/>
<dbReference type="InterPro" id="IPR011335">
    <property type="entry name" value="Restrct_endonuc-II-like"/>
</dbReference>
<dbReference type="SUPFAM" id="SSF52980">
    <property type="entry name" value="Restriction endonuclease-like"/>
    <property type="match status" value="1"/>
</dbReference>
<dbReference type="HOGENOM" id="CLU_1364039_0_0_4"/>
<reference evidence="3" key="1">
    <citation type="journal article" date="2014" name="Stand. Genomic Sci.">
        <title>Complete genome sequence of Burkholderia phymatum STM815(T), a broad host range and efficient nitrogen-fixing symbiont of Mimosa species.</title>
        <authorList>
            <person name="Moulin L."/>
            <person name="Klonowska A."/>
            <person name="Caroline B."/>
            <person name="Booth K."/>
            <person name="Vriezen J.A."/>
            <person name="Melkonian R."/>
            <person name="James E.K."/>
            <person name="Young J.P."/>
            <person name="Bena G."/>
            <person name="Hauser L."/>
            <person name="Land M."/>
            <person name="Kyrpides N."/>
            <person name="Bruce D."/>
            <person name="Chain P."/>
            <person name="Copeland A."/>
            <person name="Pitluck S."/>
            <person name="Woyke T."/>
            <person name="Lizotte-Waniewski M."/>
            <person name="Bristow J."/>
            <person name="Riley M."/>
        </authorList>
    </citation>
    <scope>NUCLEOTIDE SEQUENCE [LARGE SCALE GENOMIC DNA]</scope>
    <source>
        <strain evidence="3">DSM 17167 / CIP 108236 / LMG 21445 / STM815</strain>
        <plasmid evidence="3">Plasmid pBPHY01</plasmid>
    </source>
</reference>
<dbReference type="InterPro" id="IPR011856">
    <property type="entry name" value="tRNA_endonuc-like_dom_sf"/>
</dbReference>
<dbReference type="REBASE" id="17906">
    <property type="entry name" value="BphSTMMrrP"/>
</dbReference>
<geneLocation type="plasmid" evidence="2 3">
    <name>pBPHY01</name>
</geneLocation>
<protein>
    <submittedName>
        <fullName evidence="2">Restriction endonuclease</fullName>
    </submittedName>
</protein>
<sequence precursor="true">MKELLLVALLAGIVWMLWSALAAKPAPPAPVDDRTSQTDPQLRHVQDALQFARTRRDTLAAKQLKEDTWHREYGQAKLAELDRLSGERFEAYLAGLFGQQGYAVELTAVTGDYGADLILIKHGRRIAVQAKRYTGSVGVQAVQEALSGRAYYKCDCAWVVSTGKFTPNALELAARSGVSLIDRGAIAKLIAQYAAKSVSA</sequence>
<dbReference type="Pfam" id="PF04471">
    <property type="entry name" value="Mrr_cat"/>
    <property type="match status" value="1"/>
</dbReference>
<keyword evidence="3" id="KW-1185">Reference proteome</keyword>
<dbReference type="PANTHER" id="PTHR30015">
    <property type="entry name" value="MRR RESTRICTION SYSTEM PROTEIN"/>
    <property type="match status" value="1"/>
</dbReference>
<organism evidence="2 3">
    <name type="scientific">Paraburkholderia phymatum (strain DSM 17167 / CIP 108236 / LMG 21445 / STM815)</name>
    <name type="common">Burkholderia phymatum</name>
    <dbReference type="NCBI Taxonomy" id="391038"/>
    <lineage>
        <taxon>Bacteria</taxon>
        <taxon>Pseudomonadati</taxon>
        <taxon>Pseudomonadota</taxon>
        <taxon>Betaproteobacteria</taxon>
        <taxon>Burkholderiales</taxon>
        <taxon>Burkholderiaceae</taxon>
        <taxon>Paraburkholderia</taxon>
    </lineage>
</organism>
<dbReference type="GO" id="GO:0015666">
    <property type="term" value="F:restriction endodeoxyribonuclease activity"/>
    <property type="evidence" value="ECO:0007669"/>
    <property type="project" value="TreeGrafter"/>
</dbReference>
<dbReference type="Gene3D" id="3.40.1350.10">
    <property type="match status" value="1"/>
</dbReference>
<dbReference type="GO" id="GO:0009307">
    <property type="term" value="P:DNA restriction-modification system"/>
    <property type="evidence" value="ECO:0007669"/>
    <property type="project" value="InterPro"/>
</dbReference>
<gene>
    <name evidence="2" type="ordered locus">Bphy_6871</name>
</gene>
<keyword evidence="2" id="KW-0378">Hydrolase</keyword>
<dbReference type="KEGG" id="bph:Bphy_6871"/>
<dbReference type="PANTHER" id="PTHR30015:SF6">
    <property type="entry name" value="SLL1429 PROTEIN"/>
    <property type="match status" value="1"/>
</dbReference>
<evidence type="ECO:0000313" key="3">
    <source>
        <dbReference type="Proteomes" id="UP000001192"/>
    </source>
</evidence>
<dbReference type="GO" id="GO:0003677">
    <property type="term" value="F:DNA binding"/>
    <property type="evidence" value="ECO:0007669"/>
    <property type="project" value="InterPro"/>
</dbReference>
<accession>B2JTH9</accession>
<dbReference type="OrthoDB" id="9797274at2"/>
<dbReference type="Proteomes" id="UP000001192">
    <property type="component" value="Plasmid pBPHY01"/>
</dbReference>
<dbReference type="InterPro" id="IPR052906">
    <property type="entry name" value="Type_IV_Methyl-Rstrct_Enzyme"/>
</dbReference>
<feature type="domain" description="Restriction endonuclease type IV Mrr" evidence="1">
    <location>
        <begin position="81"/>
        <end position="190"/>
    </location>
</feature>
<dbReference type="EMBL" id="CP001045">
    <property type="protein sequence ID" value="ACC75882.1"/>
    <property type="molecule type" value="Genomic_DNA"/>
</dbReference>
<keyword evidence="2" id="KW-0540">Nuclease</keyword>
<name>B2JTH9_PARP8</name>
<proteinExistence type="predicted"/>
<keyword evidence="2" id="KW-0255">Endonuclease</keyword>
<keyword evidence="2" id="KW-0614">Plasmid</keyword>
<dbReference type="RefSeq" id="WP_012406041.1">
    <property type="nucleotide sequence ID" value="NC_010625.1"/>
</dbReference>
<evidence type="ECO:0000259" key="1">
    <source>
        <dbReference type="Pfam" id="PF04471"/>
    </source>
</evidence>
<dbReference type="InterPro" id="IPR007560">
    <property type="entry name" value="Restrct_endonuc_IV_Mrr"/>
</dbReference>